<keyword evidence="1" id="KW-0808">Transferase</keyword>
<name>A0AC61RE28_9BACT</name>
<dbReference type="Proteomes" id="UP000306319">
    <property type="component" value="Unassembled WGS sequence"/>
</dbReference>
<dbReference type="EMBL" id="SRYB01000020">
    <property type="protein sequence ID" value="TGY77758.1"/>
    <property type="molecule type" value="Genomic_DNA"/>
</dbReference>
<keyword evidence="1" id="KW-0489">Methyltransferase</keyword>
<evidence type="ECO:0000313" key="1">
    <source>
        <dbReference type="EMBL" id="TGY77758.1"/>
    </source>
</evidence>
<gene>
    <name evidence="1" type="primary">trmB</name>
    <name evidence="1" type="ORF">E5331_13045</name>
</gene>
<accession>A0AC61RE28</accession>
<protein>
    <submittedName>
        <fullName evidence="1">tRNA (Guanosine(46)-N7)-methyltransferase TrmB</fullName>
        <ecNumber evidence="1">2.1.1.33</ecNumber>
    </submittedName>
</protein>
<reference evidence="1" key="1">
    <citation type="submission" date="2019-04" db="EMBL/GenBank/DDBJ databases">
        <title>Microbes associate with the intestines of laboratory mice.</title>
        <authorList>
            <person name="Navarre W."/>
            <person name="Wong E."/>
            <person name="Huang K."/>
            <person name="Tropini C."/>
            <person name="Ng K."/>
            <person name="Yu B."/>
        </authorList>
    </citation>
    <scope>NUCLEOTIDE SEQUENCE</scope>
    <source>
        <strain evidence="1">NM04_E33</strain>
    </source>
</reference>
<sequence>MGKNKLKKFADMSTFRCALQYPREVLLKEGFPYVGKWHEDFFGNEGGITLELGCGKGEYTVALAKSNPARNYIGVDIKGARMWSGAKEVEETGIGNAAFLRAEIENIDKFFAPGEVDEIWITFPDPQMQKTRKRLTSVRFLQMYGKFLKPGGVINLKTDSPFLYEYTRRLAELNGFEMLVNTDDLYGSGMADPVSSIKTYYESQWLSRGKKIKLLSMRVPDFSNLQEPDSSDIEKDDYRAYPRHTVQPQNVSSPDL</sequence>
<keyword evidence="2" id="KW-1185">Reference proteome</keyword>
<dbReference type="EC" id="2.1.1.33" evidence="1"/>
<comment type="caution">
    <text evidence="1">The sequence shown here is derived from an EMBL/GenBank/DDBJ whole genome shotgun (WGS) entry which is preliminary data.</text>
</comment>
<evidence type="ECO:0000313" key="2">
    <source>
        <dbReference type="Proteomes" id="UP000306319"/>
    </source>
</evidence>
<organism evidence="1 2">
    <name type="scientific">Lepagella muris</name>
    <dbReference type="NCBI Taxonomy" id="3032870"/>
    <lineage>
        <taxon>Bacteria</taxon>
        <taxon>Pseudomonadati</taxon>
        <taxon>Bacteroidota</taxon>
        <taxon>Bacteroidia</taxon>
        <taxon>Bacteroidales</taxon>
        <taxon>Muribaculaceae</taxon>
        <taxon>Lepagella</taxon>
    </lineage>
</organism>
<proteinExistence type="predicted"/>